<sequence length="47" mass="5007">MLIQSGGWWGSGWGGRSDRVRFGATRTCGWERTGRGGVSVAHGKMGP</sequence>
<comment type="caution">
    <text evidence="1">The sequence shown here is derived from an EMBL/GenBank/DDBJ whole genome shotgun (WGS) entry which is preliminary data.</text>
</comment>
<dbReference type="Proteomes" id="UP000281738">
    <property type="component" value="Unassembled WGS sequence"/>
</dbReference>
<reference evidence="1 2" key="1">
    <citation type="submission" date="2018-11" db="EMBL/GenBank/DDBJ databases">
        <title>Sequencing the genomes of 1000 actinobacteria strains.</title>
        <authorList>
            <person name="Klenk H.-P."/>
        </authorList>
    </citation>
    <scope>NUCLEOTIDE SEQUENCE [LARGE SCALE GENOMIC DNA]</scope>
    <source>
        <strain evidence="1 2">DSM 12652</strain>
    </source>
</reference>
<evidence type="ECO:0000313" key="2">
    <source>
        <dbReference type="Proteomes" id="UP000281738"/>
    </source>
</evidence>
<dbReference type="AlphaFoldDB" id="A0A3N2CQY8"/>
<gene>
    <name evidence="1" type="ORF">EDD33_0771</name>
</gene>
<proteinExistence type="predicted"/>
<protein>
    <submittedName>
        <fullName evidence="1">Uncharacterized protein</fullName>
    </submittedName>
</protein>
<evidence type="ECO:0000313" key="1">
    <source>
        <dbReference type="EMBL" id="ROR89940.1"/>
    </source>
</evidence>
<dbReference type="EMBL" id="RKHO01000001">
    <property type="protein sequence ID" value="ROR89940.1"/>
    <property type="molecule type" value="Genomic_DNA"/>
</dbReference>
<accession>A0A3N2CQY8</accession>
<keyword evidence="2" id="KW-1185">Reference proteome</keyword>
<organism evidence="1 2">
    <name type="scientific">Nocardioides aurantiacus</name>
    <dbReference type="NCBI Taxonomy" id="86796"/>
    <lineage>
        <taxon>Bacteria</taxon>
        <taxon>Bacillati</taxon>
        <taxon>Actinomycetota</taxon>
        <taxon>Actinomycetes</taxon>
        <taxon>Propionibacteriales</taxon>
        <taxon>Nocardioidaceae</taxon>
        <taxon>Nocardioides</taxon>
    </lineage>
</organism>
<name>A0A3N2CQY8_9ACTN</name>